<reference evidence="1 2" key="1">
    <citation type="journal article" date="2015" name="Genome Announc.">
        <title>Draft Genome Sequence of Filamentous Marine Cyanobacterium Lyngbya confervoides Strain BDU141951.</title>
        <authorList>
            <person name="Chandrababunaidu M.M."/>
            <person name="Sen D."/>
            <person name="Tripathy S."/>
        </authorList>
    </citation>
    <scope>NUCLEOTIDE SEQUENCE [LARGE SCALE GENOMIC DNA]</scope>
    <source>
        <strain evidence="1 2">BDU141951</strain>
    </source>
</reference>
<dbReference type="AlphaFoldDB" id="A0ABD4T7C6"/>
<dbReference type="EMBL" id="JTHE03000102">
    <property type="protein sequence ID" value="MCM1984633.1"/>
    <property type="molecule type" value="Genomic_DNA"/>
</dbReference>
<sequence>MQHPNPWIRSSQYFCVMFFERGNLLILLLLVIIAAASCTAAPQAIPSQRPEAAAMIHP</sequence>
<keyword evidence="2" id="KW-1185">Reference proteome</keyword>
<gene>
    <name evidence="1" type="ORF">QQ91_0017560</name>
</gene>
<comment type="caution">
    <text evidence="1">The sequence shown here is derived from an EMBL/GenBank/DDBJ whole genome shotgun (WGS) entry which is preliminary data.</text>
</comment>
<dbReference type="Proteomes" id="UP000031561">
    <property type="component" value="Unassembled WGS sequence"/>
</dbReference>
<proteinExistence type="predicted"/>
<protein>
    <submittedName>
        <fullName evidence="1">Uncharacterized protein</fullName>
    </submittedName>
</protein>
<accession>A0ABD4T7C6</accession>
<organism evidence="1 2">
    <name type="scientific">Lyngbya confervoides BDU141951</name>
    <dbReference type="NCBI Taxonomy" id="1574623"/>
    <lineage>
        <taxon>Bacteria</taxon>
        <taxon>Bacillati</taxon>
        <taxon>Cyanobacteriota</taxon>
        <taxon>Cyanophyceae</taxon>
        <taxon>Oscillatoriophycideae</taxon>
        <taxon>Oscillatoriales</taxon>
        <taxon>Microcoleaceae</taxon>
        <taxon>Lyngbya</taxon>
    </lineage>
</organism>
<evidence type="ECO:0000313" key="1">
    <source>
        <dbReference type="EMBL" id="MCM1984633.1"/>
    </source>
</evidence>
<dbReference type="RefSeq" id="WP_166283346.1">
    <property type="nucleotide sequence ID" value="NZ_JTHE03000102.1"/>
</dbReference>
<evidence type="ECO:0000313" key="2">
    <source>
        <dbReference type="Proteomes" id="UP000031561"/>
    </source>
</evidence>
<name>A0ABD4T7C6_9CYAN</name>